<organism evidence="2 3">
    <name type="scientific">Mycolicibacterium diernhoferi</name>
    <dbReference type="NCBI Taxonomy" id="1801"/>
    <lineage>
        <taxon>Bacteria</taxon>
        <taxon>Bacillati</taxon>
        <taxon>Actinomycetota</taxon>
        <taxon>Actinomycetes</taxon>
        <taxon>Mycobacteriales</taxon>
        <taxon>Mycobacteriaceae</taxon>
        <taxon>Mycolicibacterium</taxon>
    </lineage>
</organism>
<reference evidence="2 3" key="1">
    <citation type="submission" date="2016-09" db="EMBL/GenBank/DDBJ databases">
        <title>genome sequences of unsequenced Mycobacteria.</title>
        <authorList>
            <person name="Greninger A.L."/>
            <person name="Jerome K.R."/>
            <person name="Mcnair B."/>
            <person name="Wallis C."/>
            <person name="Fang F."/>
        </authorList>
    </citation>
    <scope>NUCLEOTIDE SEQUENCE [LARGE SCALE GENOMIC DNA]</scope>
    <source>
        <strain evidence="2 3">BM1</strain>
    </source>
</reference>
<feature type="region of interest" description="Disordered" evidence="1">
    <location>
        <begin position="16"/>
        <end position="40"/>
    </location>
</feature>
<evidence type="ECO:0000256" key="1">
    <source>
        <dbReference type="SAM" id="MobiDB-lite"/>
    </source>
</evidence>
<accession>A0A1T3VS86</accession>
<gene>
    <name evidence="2" type="ORF">BV510_29840</name>
</gene>
<evidence type="ECO:0000313" key="2">
    <source>
        <dbReference type="EMBL" id="OPE44927.1"/>
    </source>
</evidence>
<dbReference type="Gene3D" id="3.40.50.720">
    <property type="entry name" value="NAD(P)-binding Rossmann-like Domain"/>
    <property type="match status" value="1"/>
</dbReference>
<comment type="caution">
    <text evidence="2">The sequence shown here is derived from an EMBL/GenBank/DDBJ whole genome shotgun (WGS) entry which is preliminary data.</text>
</comment>
<dbReference type="EMBL" id="MIJD01000600">
    <property type="protein sequence ID" value="OPE44927.1"/>
    <property type="molecule type" value="Genomic_DNA"/>
</dbReference>
<dbReference type="AlphaFoldDB" id="A0A1T3VS86"/>
<sequence>CQTLYAASADVPGDSFIGPRFGQLGPTGPSPRSPLARNTRTASRLWELSAQLTGTEFRI</sequence>
<protein>
    <submittedName>
        <fullName evidence="2">Oxidoreductase</fullName>
    </submittedName>
</protein>
<name>A0A1T3VS86_9MYCO</name>
<evidence type="ECO:0000313" key="3">
    <source>
        <dbReference type="Proteomes" id="UP000191039"/>
    </source>
</evidence>
<feature type="non-terminal residue" evidence="2">
    <location>
        <position position="1"/>
    </location>
</feature>
<dbReference type="Proteomes" id="UP000191039">
    <property type="component" value="Unassembled WGS sequence"/>
</dbReference>
<proteinExistence type="predicted"/>